<dbReference type="AlphaFoldDB" id="A0A4U5M2Q1"/>
<gene>
    <name evidence="2" type="ORF">L596_026902</name>
</gene>
<feature type="compositionally biased region" description="Polar residues" evidence="1">
    <location>
        <begin position="1"/>
        <end position="10"/>
    </location>
</feature>
<protein>
    <submittedName>
        <fullName evidence="2">Uncharacterized protein</fullName>
    </submittedName>
</protein>
<dbReference type="Proteomes" id="UP000298663">
    <property type="component" value="Unassembled WGS sequence"/>
</dbReference>
<reference evidence="2 3" key="1">
    <citation type="journal article" date="2015" name="Genome Biol.">
        <title>Comparative genomics of Steinernema reveals deeply conserved gene regulatory networks.</title>
        <authorList>
            <person name="Dillman A.R."/>
            <person name="Macchietto M."/>
            <person name="Porter C.F."/>
            <person name="Rogers A."/>
            <person name="Williams B."/>
            <person name="Antoshechkin I."/>
            <person name="Lee M.M."/>
            <person name="Goodwin Z."/>
            <person name="Lu X."/>
            <person name="Lewis E.E."/>
            <person name="Goodrich-Blair H."/>
            <person name="Stock S.P."/>
            <person name="Adams B.J."/>
            <person name="Sternberg P.W."/>
            <person name="Mortazavi A."/>
        </authorList>
    </citation>
    <scope>NUCLEOTIDE SEQUENCE [LARGE SCALE GENOMIC DNA]</scope>
    <source>
        <strain evidence="2 3">ALL</strain>
    </source>
</reference>
<organism evidence="2 3">
    <name type="scientific">Steinernema carpocapsae</name>
    <name type="common">Entomopathogenic nematode</name>
    <dbReference type="NCBI Taxonomy" id="34508"/>
    <lineage>
        <taxon>Eukaryota</taxon>
        <taxon>Metazoa</taxon>
        <taxon>Ecdysozoa</taxon>
        <taxon>Nematoda</taxon>
        <taxon>Chromadorea</taxon>
        <taxon>Rhabditida</taxon>
        <taxon>Tylenchina</taxon>
        <taxon>Panagrolaimomorpha</taxon>
        <taxon>Strongyloidoidea</taxon>
        <taxon>Steinernematidae</taxon>
        <taxon>Steinernema</taxon>
    </lineage>
</organism>
<evidence type="ECO:0000313" key="3">
    <source>
        <dbReference type="Proteomes" id="UP000298663"/>
    </source>
</evidence>
<evidence type="ECO:0000313" key="2">
    <source>
        <dbReference type="EMBL" id="TKR63014.1"/>
    </source>
</evidence>
<proteinExistence type="predicted"/>
<feature type="region of interest" description="Disordered" evidence="1">
    <location>
        <begin position="1"/>
        <end position="67"/>
    </location>
</feature>
<accession>A0A4U5M2Q1</accession>
<name>A0A4U5M2Q1_STECR</name>
<keyword evidence="3" id="KW-1185">Reference proteome</keyword>
<evidence type="ECO:0000256" key="1">
    <source>
        <dbReference type="SAM" id="MobiDB-lite"/>
    </source>
</evidence>
<sequence length="141" mass="15409">MKTHHAQNSGRKPAKTPPKTPSSGKNASSPGDEAGREGLQHFVKRPSLVVSDESTNPFGAFDRPSGRRETFVPKGFVDSSAEPFERIYFMFSSERIYFRSAAEPSGLEPSVRRGIPGRGIPAQDAAYCPCPPRSAVFVNRQ</sequence>
<dbReference type="EMBL" id="AZBU02000010">
    <property type="protein sequence ID" value="TKR63014.1"/>
    <property type="molecule type" value="Genomic_DNA"/>
</dbReference>
<reference evidence="2 3" key="2">
    <citation type="journal article" date="2019" name="G3 (Bethesda)">
        <title>Hybrid Assembly of the Genome of the Entomopathogenic Nematode Steinernema carpocapsae Identifies the X-Chromosome.</title>
        <authorList>
            <person name="Serra L."/>
            <person name="Macchietto M."/>
            <person name="Macias-Munoz A."/>
            <person name="McGill C.J."/>
            <person name="Rodriguez I.M."/>
            <person name="Rodriguez B."/>
            <person name="Murad R."/>
            <person name="Mortazavi A."/>
        </authorList>
    </citation>
    <scope>NUCLEOTIDE SEQUENCE [LARGE SCALE GENOMIC DNA]</scope>
    <source>
        <strain evidence="2 3">ALL</strain>
    </source>
</reference>
<comment type="caution">
    <text evidence="2">The sequence shown here is derived from an EMBL/GenBank/DDBJ whole genome shotgun (WGS) entry which is preliminary data.</text>
</comment>